<comment type="caution">
    <text evidence="11">The sequence shown here is derived from an EMBL/GenBank/DDBJ whole genome shotgun (WGS) entry which is preliminary data.</text>
</comment>
<dbReference type="Proteomes" id="UP000256864">
    <property type="component" value="Unassembled WGS sequence"/>
</dbReference>
<dbReference type="InterPro" id="IPR005866">
    <property type="entry name" value="THM_MeTrfase_su_G"/>
</dbReference>
<dbReference type="GeneID" id="82297598"/>
<comment type="subcellular location">
    <subcellularLocation>
        <location evidence="10">Cell membrane</location>
        <topology evidence="10">Single-pass membrane protein</topology>
    </subcellularLocation>
</comment>
<dbReference type="GO" id="GO:0005886">
    <property type="term" value="C:plasma membrane"/>
    <property type="evidence" value="ECO:0007669"/>
    <property type="project" value="UniProtKB-SubCell"/>
</dbReference>
<evidence type="ECO:0000256" key="1">
    <source>
        <dbReference type="ARBA" id="ARBA00022475"/>
    </source>
</evidence>
<evidence type="ECO:0000256" key="2">
    <source>
        <dbReference type="ARBA" id="ARBA00022563"/>
    </source>
</evidence>
<comment type="pathway">
    <text evidence="10">One-carbon metabolism; methanogenesis from CO(2); methyl-coenzyme M from 5,10-methylene-5,6,7,8-tetrahydromethanopterin: step 2/2.</text>
</comment>
<evidence type="ECO:0000256" key="4">
    <source>
        <dbReference type="ARBA" id="ARBA00022679"/>
    </source>
</evidence>
<protein>
    <recommendedName>
        <fullName evidence="10">Tetrahydromethanopterin S-methyltransferase subunit G</fullName>
        <ecNumber evidence="10">7.2.1.4</ecNumber>
    </recommendedName>
    <alternativeName>
        <fullName evidence="10">N5-methyltetrahydromethanopterin--coenzyme M methyltransferase subunit G</fullName>
    </alternativeName>
</protein>
<dbReference type="GO" id="GO:0006730">
    <property type="term" value="P:one-carbon metabolic process"/>
    <property type="evidence" value="ECO:0007669"/>
    <property type="project" value="UniProtKB-UniRule"/>
</dbReference>
<dbReference type="UniPathway" id="UPA00640">
    <property type="reaction ID" value="UER00698"/>
</dbReference>
<evidence type="ECO:0000313" key="11">
    <source>
        <dbReference type="EMBL" id="REE28224.1"/>
    </source>
</evidence>
<comment type="subunit">
    <text evidence="10">The complex is composed of 8 subunits; MtrA, MtrB, MtrC, MtrD, MtrE, MtrF, MtrG and MtrH.</text>
</comment>
<keyword evidence="3 10" id="KW-0489">Methyltransferase</keyword>
<dbReference type="SMR" id="A0A371NCS5"/>
<keyword evidence="12" id="KW-1185">Reference proteome</keyword>
<dbReference type="NCBIfam" id="TIGR01149">
    <property type="entry name" value="mtrG"/>
    <property type="match status" value="1"/>
</dbReference>
<dbReference type="RefSeq" id="WP_010876781.1">
    <property type="nucleotide sequence ID" value="NZ_QREL01000001.1"/>
</dbReference>
<keyword evidence="1 10" id="KW-1003">Cell membrane</keyword>
<evidence type="ECO:0000313" key="12">
    <source>
        <dbReference type="Proteomes" id="UP000256864"/>
    </source>
</evidence>
<feature type="transmembrane region" description="Helical" evidence="10">
    <location>
        <begin position="53"/>
        <end position="76"/>
    </location>
</feature>
<dbReference type="GO" id="GO:0032259">
    <property type="term" value="P:methylation"/>
    <property type="evidence" value="ECO:0007669"/>
    <property type="project" value="UniProtKB-KW"/>
</dbReference>
<comment type="function">
    <text evidence="10">Part of a complex that catalyzes the formation of methyl-coenzyme M and tetrahydromethanopterin from coenzyme M and methyl-tetrahydromethanopterin. This is an energy-conserving, sodium-ion translocating step.</text>
</comment>
<evidence type="ECO:0000256" key="8">
    <source>
        <dbReference type="ARBA" id="ARBA00022994"/>
    </source>
</evidence>
<organism evidence="11 12">
    <name type="scientific">Methanothermobacter defluvii</name>
    <dbReference type="NCBI Taxonomy" id="49339"/>
    <lineage>
        <taxon>Archaea</taxon>
        <taxon>Methanobacteriati</taxon>
        <taxon>Methanobacteriota</taxon>
        <taxon>Methanomada group</taxon>
        <taxon>Methanobacteria</taxon>
        <taxon>Methanobacteriales</taxon>
        <taxon>Methanobacteriaceae</taxon>
        <taxon>Methanothermobacter</taxon>
    </lineage>
</organism>
<accession>A0A371NCS5</accession>
<evidence type="ECO:0000256" key="9">
    <source>
        <dbReference type="ARBA" id="ARBA00023136"/>
    </source>
</evidence>
<keyword evidence="9 10" id="KW-0472">Membrane</keyword>
<keyword evidence="7 10" id="KW-1133">Transmembrane helix</keyword>
<dbReference type="PIRSF" id="PIRSF006500">
    <property type="entry name" value="MtrG"/>
    <property type="match status" value="1"/>
</dbReference>
<sequence>MSEEDKTTIPRVLVSADEFNKANERLDDIEEKVEFTVGEYSQRIGQQIGRDIGILYGIVIGLIILAVTNILFAGLLKGLLKSLFGL</sequence>
<dbReference type="AlphaFoldDB" id="A0A371NCS5"/>
<dbReference type="Pfam" id="PF04210">
    <property type="entry name" value="MtrG"/>
    <property type="match status" value="1"/>
</dbReference>
<dbReference type="EC" id="7.2.1.4" evidence="10"/>
<evidence type="ECO:0000256" key="6">
    <source>
        <dbReference type="ARBA" id="ARBA00022967"/>
    </source>
</evidence>
<gene>
    <name evidence="10" type="primary">mtrG</name>
    <name evidence="11" type="ORF">C7452_0224</name>
</gene>
<keyword evidence="8 10" id="KW-0484">Methanogenesis</keyword>
<evidence type="ECO:0000256" key="7">
    <source>
        <dbReference type="ARBA" id="ARBA00022989"/>
    </source>
</evidence>
<comment type="similarity">
    <text evidence="10">Belongs to the MtrG family.</text>
</comment>
<evidence type="ECO:0000256" key="3">
    <source>
        <dbReference type="ARBA" id="ARBA00022603"/>
    </source>
</evidence>
<dbReference type="EMBL" id="QREL01000001">
    <property type="protein sequence ID" value="REE28224.1"/>
    <property type="molecule type" value="Genomic_DNA"/>
</dbReference>
<keyword evidence="2 10" id="KW-0554">One-carbon metabolism</keyword>
<keyword evidence="4 10" id="KW-0808">Transferase</keyword>
<dbReference type="GO" id="GO:0030269">
    <property type="term" value="F:tetrahydromethanopterin S-methyltransferase activity"/>
    <property type="evidence" value="ECO:0007669"/>
    <property type="project" value="UniProtKB-UniRule"/>
</dbReference>
<reference evidence="11 12" key="1">
    <citation type="submission" date="2018-07" db="EMBL/GenBank/DDBJ databases">
        <title>Genomic Encyclopedia of Type Strains, Phase IV (KMG-IV): sequencing the most valuable type-strain genomes for metagenomic binning, comparative biology and taxonomic classification.</title>
        <authorList>
            <person name="Goeker M."/>
        </authorList>
    </citation>
    <scope>NUCLEOTIDE SEQUENCE [LARGE SCALE GENOMIC DNA]</scope>
    <source>
        <strain evidence="11 12">DSM 7466</strain>
    </source>
</reference>
<proteinExistence type="inferred from homology"/>
<keyword evidence="6 10" id="KW-1278">Translocase</keyword>
<dbReference type="GO" id="GO:0019386">
    <property type="term" value="P:methanogenesis, from carbon dioxide"/>
    <property type="evidence" value="ECO:0007669"/>
    <property type="project" value="UniProtKB-UniRule"/>
</dbReference>
<evidence type="ECO:0000256" key="10">
    <source>
        <dbReference type="HAMAP-Rule" id="MF_01500"/>
    </source>
</evidence>
<name>A0A371NCS5_9EURY</name>
<evidence type="ECO:0000256" key="5">
    <source>
        <dbReference type="ARBA" id="ARBA00022692"/>
    </source>
</evidence>
<comment type="catalytic activity">
    <reaction evidence="10">
        <text>5-methyl-5,6,7,8-tetrahydromethanopterin + coenzyme M + 2 Na(+)(in) = 5,6,7,8-tetrahydromethanopterin + methyl-coenzyme M + 2 Na(+)(out)</text>
        <dbReference type="Rhea" id="RHEA:53492"/>
        <dbReference type="ChEBI" id="CHEBI:29101"/>
        <dbReference type="ChEBI" id="CHEBI:58103"/>
        <dbReference type="ChEBI" id="CHEBI:58116"/>
        <dbReference type="ChEBI" id="CHEBI:58286"/>
        <dbReference type="ChEBI" id="CHEBI:58319"/>
        <dbReference type="EC" id="7.2.1.4"/>
    </reaction>
</comment>
<dbReference type="HAMAP" id="MF_01500">
    <property type="entry name" value="MtrG"/>
    <property type="match status" value="1"/>
</dbReference>
<keyword evidence="5 10" id="KW-0812">Transmembrane</keyword>